<reference evidence="6 7" key="1">
    <citation type="submission" date="2017-07" db="EMBL/GenBank/DDBJ databases">
        <title>Flavobacterium cyanobacteriorum sp. nov., isolated from cyanobacterial aggregates in a eutrophic lake.</title>
        <authorList>
            <person name="Cai H."/>
        </authorList>
    </citation>
    <scope>NUCLEOTIDE SEQUENCE [LARGE SCALE GENOMIC DNA]</scope>
    <source>
        <strain evidence="6 7">TH021</strain>
    </source>
</reference>
<evidence type="ECO:0000256" key="1">
    <source>
        <dbReference type="ARBA" id="ARBA00023015"/>
    </source>
</evidence>
<dbReference type="SUPFAM" id="SSF46689">
    <property type="entry name" value="Homeodomain-like"/>
    <property type="match status" value="1"/>
</dbReference>
<dbReference type="Gene3D" id="1.10.10.60">
    <property type="entry name" value="Homeodomain-like"/>
    <property type="match status" value="2"/>
</dbReference>
<keyword evidence="4" id="KW-0472">Membrane</keyword>
<keyword evidence="1" id="KW-0805">Transcription regulation</keyword>
<organism evidence="6 7">
    <name type="scientific">Flavobacterium cyanobacteriorum</name>
    <dbReference type="NCBI Taxonomy" id="2022802"/>
    <lineage>
        <taxon>Bacteria</taxon>
        <taxon>Pseudomonadati</taxon>
        <taxon>Bacteroidota</taxon>
        <taxon>Flavobacteriia</taxon>
        <taxon>Flavobacteriales</taxon>
        <taxon>Flavobacteriaceae</taxon>
        <taxon>Flavobacterium</taxon>
    </lineage>
</organism>
<feature type="transmembrane region" description="Helical" evidence="4">
    <location>
        <begin position="146"/>
        <end position="167"/>
    </location>
</feature>
<dbReference type="PROSITE" id="PS01124">
    <property type="entry name" value="HTH_ARAC_FAMILY_2"/>
    <property type="match status" value="1"/>
</dbReference>
<dbReference type="PANTHER" id="PTHR43280">
    <property type="entry name" value="ARAC-FAMILY TRANSCRIPTIONAL REGULATOR"/>
    <property type="match status" value="1"/>
</dbReference>
<dbReference type="SMART" id="SM00342">
    <property type="entry name" value="HTH_ARAC"/>
    <property type="match status" value="1"/>
</dbReference>
<dbReference type="EMBL" id="NOXV01000157">
    <property type="protein sequence ID" value="OYQ44352.1"/>
    <property type="molecule type" value="Genomic_DNA"/>
</dbReference>
<keyword evidence="7" id="KW-1185">Reference proteome</keyword>
<feature type="domain" description="HTH araC/xylS-type" evidence="5">
    <location>
        <begin position="293"/>
        <end position="397"/>
    </location>
</feature>
<dbReference type="InterPro" id="IPR018060">
    <property type="entry name" value="HTH_AraC"/>
</dbReference>
<keyword evidence="3" id="KW-0804">Transcription</keyword>
<keyword evidence="4" id="KW-1133">Transmembrane helix</keyword>
<protein>
    <recommendedName>
        <fullName evidence="5">HTH araC/xylS-type domain-containing protein</fullName>
    </recommendedName>
</protein>
<feature type="transmembrane region" description="Helical" evidence="4">
    <location>
        <begin position="188"/>
        <end position="209"/>
    </location>
</feature>
<dbReference type="Proteomes" id="UP000216605">
    <property type="component" value="Unassembled WGS sequence"/>
</dbReference>
<keyword evidence="2" id="KW-0238">DNA-binding</keyword>
<feature type="transmembrane region" description="Helical" evidence="4">
    <location>
        <begin position="221"/>
        <end position="238"/>
    </location>
</feature>
<name>A0A255ZSI0_9FLAO</name>
<dbReference type="PRINTS" id="PR00032">
    <property type="entry name" value="HTHARAC"/>
</dbReference>
<keyword evidence="4" id="KW-0812">Transmembrane</keyword>
<feature type="transmembrane region" description="Helical" evidence="4">
    <location>
        <begin position="107"/>
        <end position="126"/>
    </location>
</feature>
<evidence type="ECO:0000313" key="7">
    <source>
        <dbReference type="Proteomes" id="UP000216605"/>
    </source>
</evidence>
<comment type="caution">
    <text evidence="6">The sequence shown here is derived from an EMBL/GenBank/DDBJ whole genome shotgun (WGS) entry which is preliminary data.</text>
</comment>
<dbReference type="InterPro" id="IPR020449">
    <property type="entry name" value="Tscrpt_reg_AraC-type_HTH"/>
</dbReference>
<evidence type="ECO:0000259" key="5">
    <source>
        <dbReference type="PROSITE" id="PS01124"/>
    </source>
</evidence>
<dbReference type="Pfam" id="PF12833">
    <property type="entry name" value="HTH_18"/>
    <property type="match status" value="1"/>
</dbReference>
<evidence type="ECO:0000313" key="6">
    <source>
        <dbReference type="EMBL" id="OYQ44352.1"/>
    </source>
</evidence>
<dbReference type="OrthoDB" id="9779074at2"/>
<dbReference type="InterPro" id="IPR009057">
    <property type="entry name" value="Homeodomain-like_sf"/>
</dbReference>
<dbReference type="PANTHER" id="PTHR43280:SF29">
    <property type="entry name" value="ARAC-FAMILY TRANSCRIPTIONAL REGULATOR"/>
    <property type="match status" value="1"/>
</dbReference>
<feature type="transmembrane region" description="Helical" evidence="4">
    <location>
        <begin position="6"/>
        <end position="27"/>
    </location>
</feature>
<proteinExistence type="predicted"/>
<gene>
    <name evidence="6" type="ORF">CHU92_02530</name>
</gene>
<dbReference type="GO" id="GO:0003700">
    <property type="term" value="F:DNA-binding transcription factor activity"/>
    <property type="evidence" value="ECO:0007669"/>
    <property type="project" value="InterPro"/>
</dbReference>
<feature type="transmembrane region" description="Helical" evidence="4">
    <location>
        <begin position="39"/>
        <end position="57"/>
    </location>
</feature>
<dbReference type="GO" id="GO:0043565">
    <property type="term" value="F:sequence-specific DNA binding"/>
    <property type="evidence" value="ECO:0007669"/>
    <property type="project" value="InterPro"/>
</dbReference>
<dbReference type="AlphaFoldDB" id="A0A255ZSI0"/>
<evidence type="ECO:0000256" key="4">
    <source>
        <dbReference type="SAM" id="Phobius"/>
    </source>
</evidence>
<evidence type="ECO:0000256" key="2">
    <source>
        <dbReference type="ARBA" id="ARBA00023125"/>
    </source>
</evidence>
<sequence>MLFNFNFYSSLLLILFIYGLLYSLLLLKKGMETSTVAPKWLALFLLFCSLYIAPWMLGFAGWYDNQPYRDIMFYTPFRHIYFIGPALYFYVQSLLNPKFRLTRKNSIHFLPGILYLMYNAVIVVTDKLVLNKYYFLADGSDRDFETWYSVSGVVHMFFYLAASLRYYKIYRDLMPQVISYSDTLTFKWIRNFLAAFVTILLLSVVYDTVTLFYPEMAGYTSRWWFFFFFAIITAYIAVSGYSNTLRTTVPFDVSLLAPEKATVYTDTEENAIPIKEARVPDTGIDESLHIVKSQISAYFDEERPYNDPELTLPDVAGAIDVPVAVVSKAINKGFGMNFNDYVNRYRVEAVKKAFEKGDQQKQTLLGIAFNCGFNSKATFNRAFKKHTGQSPREYMLETAPQSVTE</sequence>
<feature type="transmembrane region" description="Helical" evidence="4">
    <location>
        <begin position="77"/>
        <end position="95"/>
    </location>
</feature>
<accession>A0A255ZSI0</accession>
<evidence type="ECO:0000256" key="3">
    <source>
        <dbReference type="ARBA" id="ARBA00023163"/>
    </source>
</evidence>